<keyword evidence="5" id="KW-0378">Hydrolase</keyword>
<dbReference type="GO" id="GO:0005975">
    <property type="term" value="P:carbohydrate metabolic process"/>
    <property type="evidence" value="ECO:0007669"/>
    <property type="project" value="InterPro"/>
</dbReference>
<dbReference type="PRINTS" id="PR00742">
    <property type="entry name" value="GLHYDRLASE35"/>
</dbReference>
<dbReference type="InterPro" id="IPR029062">
    <property type="entry name" value="Class_I_gatase-like"/>
</dbReference>
<evidence type="ECO:0000256" key="1">
    <source>
        <dbReference type="ARBA" id="ARBA00009809"/>
    </source>
</evidence>
<proteinExistence type="inferred from homology"/>
<accession>A0A7Y9IB64</accession>
<reference evidence="5 6" key="1">
    <citation type="submission" date="2020-07" db="EMBL/GenBank/DDBJ databases">
        <title>Sequencing the genomes of 1000 actinobacteria strains.</title>
        <authorList>
            <person name="Klenk H.-P."/>
        </authorList>
    </citation>
    <scope>NUCLEOTIDE SEQUENCE [LARGE SCALE GENOMIC DNA]</scope>
    <source>
        <strain evidence="5 6">DSM 22083</strain>
    </source>
</reference>
<evidence type="ECO:0000259" key="4">
    <source>
        <dbReference type="Pfam" id="PF22369"/>
    </source>
</evidence>
<dbReference type="SUPFAM" id="SSF51445">
    <property type="entry name" value="(Trans)glycosidases"/>
    <property type="match status" value="1"/>
</dbReference>
<feature type="domain" description="GLMA-like second" evidence="4">
    <location>
        <begin position="531"/>
        <end position="596"/>
    </location>
</feature>
<keyword evidence="5" id="KW-0326">Glycosidase</keyword>
<dbReference type="Gene3D" id="3.40.50.880">
    <property type="match status" value="1"/>
</dbReference>
<dbReference type="EMBL" id="JACCBU010000001">
    <property type="protein sequence ID" value="NYE73698.1"/>
    <property type="molecule type" value="Genomic_DNA"/>
</dbReference>
<dbReference type="Gene3D" id="3.20.20.80">
    <property type="entry name" value="Glycosidases"/>
    <property type="match status" value="1"/>
</dbReference>
<evidence type="ECO:0000313" key="6">
    <source>
        <dbReference type="Proteomes" id="UP000569914"/>
    </source>
</evidence>
<protein>
    <submittedName>
        <fullName evidence="5">Beta-galactosidase</fullName>
        <ecNumber evidence="5">3.2.1.23</ecNumber>
    </submittedName>
</protein>
<dbReference type="Pfam" id="PF01301">
    <property type="entry name" value="Glyco_hydro_35"/>
    <property type="match status" value="1"/>
</dbReference>
<dbReference type="GO" id="GO:0004565">
    <property type="term" value="F:beta-galactosidase activity"/>
    <property type="evidence" value="ECO:0007669"/>
    <property type="project" value="UniProtKB-EC"/>
</dbReference>
<dbReference type="AlphaFoldDB" id="A0A7Y9IB64"/>
<sequence>MITTRGRQLIIDGEPRVIFAGEVHYFRLARDEWRDRLVALRDTGAQAVATYIPWVVHELPDGRIDVTGETADWRDLGAFCDLAAELGLLVIARPGPFCMAELKNEGIPHRVYGLPGVVAPGWRGAPPPTRDLDYLAPAFLAEARRWYDAVLPVLAERHHDQGGPVIAIQLDNEIGMLAWVSNSPALTEAVAADWRAWLAVQDRLGRHPGLTGSEPAAVLRYLADPPADAALAVADDLMRFCRDRFRRYTDTLAGWVAGHGLATLPLLINIHGTGGGRGLTYPIGISQLLGTWRNRPGTVAGSDMYLGDLTVGNVADFVLGNVFAAATAGPNQPLTALEFEAGDGDYGQDLGALVPPEATALKTRLAHALGNRLINFYLFAGGTNPPLDTDPDLPGGDGIDRIAFTGEEHGFAAPLGPTGRPSRTLPALTEVITDLNRIEQRAAGMVPHADLAYGFVADHYLTEYRVPDDPATRDLQDELARFRGFGPRQILARALVLGGYGLAGVDLSPHDDLDRTDPRPIDQAELPERLTPAGHPVLALVSGRSLAAVTQRLLADYVAAGGRLLLAGALPVLDELGRDCRLLADALTITVGEPLPDQVVDRRGRTRSNHPTVRLDPATTGLTRPEVAVGFAQPLRHSEATVLVRTTGGDAVGLEVRHGAGTAILLTTDYPCDLAVYAALLDRLGVRPRYRTDASDPGLVVAAMISPDGGDELVQLINVAPYPIETSVWRAAELMTPRPITVGARSAVLLQ</sequence>
<dbReference type="InterPro" id="IPR054746">
    <property type="entry name" value="GLMA-like_second"/>
</dbReference>
<evidence type="ECO:0000256" key="2">
    <source>
        <dbReference type="RuleBase" id="RU003679"/>
    </source>
</evidence>
<dbReference type="InterPro" id="IPR001944">
    <property type="entry name" value="Glycoside_Hdrlase_35"/>
</dbReference>
<dbReference type="Proteomes" id="UP000569914">
    <property type="component" value="Unassembled WGS sequence"/>
</dbReference>
<gene>
    <name evidence="5" type="ORF">BKA15_005027</name>
</gene>
<dbReference type="InterPro" id="IPR017853">
    <property type="entry name" value="GH"/>
</dbReference>
<organism evidence="5 6">
    <name type="scientific">Microlunatus parietis</name>
    <dbReference type="NCBI Taxonomy" id="682979"/>
    <lineage>
        <taxon>Bacteria</taxon>
        <taxon>Bacillati</taxon>
        <taxon>Actinomycetota</taxon>
        <taxon>Actinomycetes</taxon>
        <taxon>Propionibacteriales</taxon>
        <taxon>Propionibacteriaceae</taxon>
        <taxon>Microlunatus</taxon>
    </lineage>
</organism>
<comment type="similarity">
    <text evidence="1 2">Belongs to the glycosyl hydrolase 35 family.</text>
</comment>
<evidence type="ECO:0000313" key="5">
    <source>
        <dbReference type="EMBL" id="NYE73698.1"/>
    </source>
</evidence>
<keyword evidence="6" id="KW-1185">Reference proteome</keyword>
<feature type="domain" description="Glycoside hydrolase 35 catalytic" evidence="3">
    <location>
        <begin position="8"/>
        <end position="187"/>
    </location>
</feature>
<name>A0A7Y9IB64_9ACTN</name>
<dbReference type="InterPro" id="IPR031330">
    <property type="entry name" value="Gly_Hdrlase_35_cat"/>
</dbReference>
<dbReference type="PANTHER" id="PTHR23421">
    <property type="entry name" value="BETA-GALACTOSIDASE RELATED"/>
    <property type="match status" value="1"/>
</dbReference>
<comment type="caution">
    <text evidence="5">The sequence shown here is derived from an EMBL/GenBank/DDBJ whole genome shotgun (WGS) entry which is preliminary data.</text>
</comment>
<dbReference type="Pfam" id="PF22369">
    <property type="entry name" value="GLMA_2nd"/>
    <property type="match status" value="1"/>
</dbReference>
<evidence type="ECO:0000259" key="3">
    <source>
        <dbReference type="Pfam" id="PF01301"/>
    </source>
</evidence>
<dbReference type="EC" id="3.2.1.23" evidence="5"/>
<dbReference type="RefSeq" id="WP_179755386.1">
    <property type="nucleotide sequence ID" value="NZ_JACCBU010000001.1"/>
</dbReference>